<evidence type="ECO:0000259" key="2">
    <source>
        <dbReference type="Pfam" id="PF26607"/>
    </source>
</evidence>
<name>A0A7W8EEI1_9ACTN</name>
<dbReference type="EMBL" id="JACHIN010000002">
    <property type="protein sequence ID" value="MBB5076331.1"/>
    <property type="molecule type" value="Genomic_DNA"/>
</dbReference>
<dbReference type="InterPro" id="IPR058502">
    <property type="entry name" value="PLL-like_beta-prop"/>
</dbReference>
<proteinExistence type="predicted"/>
<evidence type="ECO:0000256" key="1">
    <source>
        <dbReference type="SAM" id="SignalP"/>
    </source>
</evidence>
<feature type="chain" id="PRO_5030592097" description="PLL-like beta propeller domain-containing protein" evidence="1">
    <location>
        <begin position="35"/>
        <end position="382"/>
    </location>
</feature>
<protein>
    <recommendedName>
        <fullName evidence="2">PLL-like beta propeller domain-containing protein</fullName>
    </recommendedName>
</protein>
<dbReference type="RefSeq" id="WP_184959775.1">
    <property type="nucleotide sequence ID" value="NZ_JACHIN010000002.1"/>
</dbReference>
<accession>A0A7W8EEI1</accession>
<organism evidence="3 4">
    <name type="scientific">Nonomuraea endophytica</name>
    <dbReference type="NCBI Taxonomy" id="714136"/>
    <lineage>
        <taxon>Bacteria</taxon>
        <taxon>Bacillati</taxon>
        <taxon>Actinomycetota</taxon>
        <taxon>Actinomycetes</taxon>
        <taxon>Streptosporangiales</taxon>
        <taxon>Streptosporangiaceae</taxon>
        <taxon>Nonomuraea</taxon>
    </lineage>
</organism>
<gene>
    <name evidence="3" type="ORF">HNR40_001795</name>
</gene>
<reference evidence="3 4" key="1">
    <citation type="submission" date="2020-08" db="EMBL/GenBank/DDBJ databases">
        <title>Genomic Encyclopedia of Type Strains, Phase IV (KMG-IV): sequencing the most valuable type-strain genomes for metagenomic binning, comparative biology and taxonomic classification.</title>
        <authorList>
            <person name="Goeker M."/>
        </authorList>
    </citation>
    <scope>NUCLEOTIDE SEQUENCE [LARGE SCALE GENOMIC DNA]</scope>
    <source>
        <strain evidence="3 4">DSM 45385</strain>
    </source>
</reference>
<dbReference type="Pfam" id="PF26607">
    <property type="entry name" value="DUF8189"/>
    <property type="match status" value="1"/>
</dbReference>
<comment type="caution">
    <text evidence="3">The sequence shown here is derived from an EMBL/GenBank/DDBJ whole genome shotgun (WGS) entry which is preliminary data.</text>
</comment>
<feature type="domain" description="PLL-like beta propeller" evidence="2">
    <location>
        <begin position="150"/>
        <end position="332"/>
    </location>
</feature>
<feature type="signal peptide" evidence="1">
    <location>
        <begin position="1"/>
        <end position="34"/>
    </location>
</feature>
<sequence length="382" mass="39280">MKRPRRLRGSIAAAILAAATMAASLLGSAAPASAAQPPLPYAPDLPNLGTPQIAYDVSFMSAAKGVAVRGADGSLLYGVRSGNGFAPLQSLGGTIVGDPSVVVTPNGTQFFVRGTDDQVYTTTITPAGAITGFSHVPGLTVTGDIESIVARGESSTNIRIFARGTDGAVWTNVLRGGAWTGWSSLGGFATSEITTGRVFIPSNQIRVYVRGADHRVYLNLVTPTGASGFQPLGDLRVTSNIALADDMFFNGTEIFARGEDNGLWTLLTTNGGWRPLGGFLTSDPAVSSQANLTAVYTRGSDNALSINKRISSVGFLGFTRIDGQVSSNPTALSAGGFEGQQAQILLAREPGGALARNFAGPGANGLLGSFTGYVPVPGPAID</sequence>
<dbReference type="Gene3D" id="2.120.10.70">
    <property type="entry name" value="Fucose-specific lectin"/>
    <property type="match status" value="1"/>
</dbReference>
<dbReference type="Proteomes" id="UP000568380">
    <property type="component" value="Unassembled WGS sequence"/>
</dbReference>
<evidence type="ECO:0000313" key="3">
    <source>
        <dbReference type="EMBL" id="MBB5076331.1"/>
    </source>
</evidence>
<dbReference type="SUPFAM" id="SSF89372">
    <property type="entry name" value="Fucose-specific lectin"/>
    <property type="match status" value="2"/>
</dbReference>
<keyword evidence="4" id="KW-1185">Reference proteome</keyword>
<dbReference type="AlphaFoldDB" id="A0A7W8EEI1"/>
<keyword evidence="1" id="KW-0732">Signal</keyword>
<evidence type="ECO:0000313" key="4">
    <source>
        <dbReference type="Proteomes" id="UP000568380"/>
    </source>
</evidence>